<keyword evidence="3" id="KW-1185">Reference proteome</keyword>
<name>A0A2T7P115_POMCA</name>
<accession>A0A2T7P115</accession>
<evidence type="ECO:0008006" key="4">
    <source>
        <dbReference type="Google" id="ProtNLM"/>
    </source>
</evidence>
<reference evidence="2 3" key="1">
    <citation type="submission" date="2018-04" db="EMBL/GenBank/DDBJ databases">
        <title>The genome of golden apple snail Pomacea canaliculata provides insight into stress tolerance and invasive adaptation.</title>
        <authorList>
            <person name="Liu C."/>
            <person name="Liu B."/>
            <person name="Ren Y."/>
            <person name="Zhang Y."/>
            <person name="Wang H."/>
            <person name="Li S."/>
            <person name="Jiang F."/>
            <person name="Yin L."/>
            <person name="Zhang G."/>
            <person name="Qian W."/>
            <person name="Fan W."/>
        </authorList>
    </citation>
    <scope>NUCLEOTIDE SEQUENCE [LARGE SCALE GENOMIC DNA]</scope>
    <source>
        <strain evidence="2">SZHN2017</strain>
        <tissue evidence="2">Muscle</tissue>
    </source>
</reference>
<sequence>MPTPTLSCNQAYIPEEGPASCICNSTLLRHPEARLRWVLREQSVVSGDYGVGWLPLPPEVVNRTHDGKNLVCEVEWFYNRRTELRMLVAYGPDHVTIRPYRVVYGKDTINKTLLAAYPVTSGQAYLPPDDTSEVTLVCEMTIGTYYPFIPMIIRLFTLDRIYEKPSPNPRLSHTYEMARAGHDPSTPESLTISSNNEVEELSVNQRSVSCEQLFPNSMVYWSITPLHGQVKQVGMCEGATCTSAYRPNVYPERFHPENSSLVFLNVTREWAGTVVCTESFTNGSEQSVNSTLDVYYNSGITNIRVGVNREDWTLNTSFIVTKIFSALGNYGAEFYCHSKLEEPSTPEADCHLDYVPEEGPSDCICASKFLGSPEGRLRWYLGGELVASGDYGVRRLPLPSDIVNRTHDFNYLECEVEWLYTERSELTIQVAYGPDDVIIKPLTITHLEDGKLHAASPVINGQDVFLPPDDTSEHITKSQSRPKTLYKTT</sequence>
<gene>
    <name evidence="2" type="ORF">C0Q70_12256</name>
</gene>
<feature type="compositionally biased region" description="Polar residues" evidence="1">
    <location>
        <begin position="477"/>
        <end position="489"/>
    </location>
</feature>
<evidence type="ECO:0000313" key="2">
    <source>
        <dbReference type="EMBL" id="PVD27105.1"/>
    </source>
</evidence>
<dbReference type="AlphaFoldDB" id="A0A2T7P115"/>
<dbReference type="OrthoDB" id="6217402at2759"/>
<evidence type="ECO:0000313" key="3">
    <source>
        <dbReference type="Proteomes" id="UP000245119"/>
    </source>
</evidence>
<evidence type="ECO:0000256" key="1">
    <source>
        <dbReference type="SAM" id="MobiDB-lite"/>
    </source>
</evidence>
<dbReference type="Proteomes" id="UP000245119">
    <property type="component" value="Linkage Group LG7"/>
</dbReference>
<dbReference type="EMBL" id="PZQS01000007">
    <property type="protein sequence ID" value="PVD27105.1"/>
    <property type="molecule type" value="Genomic_DNA"/>
</dbReference>
<feature type="region of interest" description="Disordered" evidence="1">
    <location>
        <begin position="469"/>
        <end position="489"/>
    </location>
</feature>
<comment type="caution">
    <text evidence="2">The sequence shown here is derived from an EMBL/GenBank/DDBJ whole genome shotgun (WGS) entry which is preliminary data.</text>
</comment>
<organism evidence="2 3">
    <name type="scientific">Pomacea canaliculata</name>
    <name type="common">Golden apple snail</name>
    <dbReference type="NCBI Taxonomy" id="400727"/>
    <lineage>
        <taxon>Eukaryota</taxon>
        <taxon>Metazoa</taxon>
        <taxon>Spiralia</taxon>
        <taxon>Lophotrochozoa</taxon>
        <taxon>Mollusca</taxon>
        <taxon>Gastropoda</taxon>
        <taxon>Caenogastropoda</taxon>
        <taxon>Architaenioglossa</taxon>
        <taxon>Ampullarioidea</taxon>
        <taxon>Ampullariidae</taxon>
        <taxon>Pomacea</taxon>
    </lineage>
</organism>
<protein>
    <recommendedName>
        <fullName evidence="4">Ig-like domain-containing protein</fullName>
    </recommendedName>
</protein>
<proteinExistence type="predicted"/>